<dbReference type="SUPFAM" id="SSF54897">
    <property type="entry name" value="Protease propeptides/inhibitors"/>
    <property type="match status" value="1"/>
</dbReference>
<keyword evidence="1" id="KW-0732">Signal</keyword>
<dbReference type="Proteomes" id="UP001632038">
    <property type="component" value="Unassembled WGS sequence"/>
</dbReference>
<protein>
    <recommendedName>
        <fullName evidence="2">Inhibitor I9 domain-containing protein</fullName>
    </recommendedName>
</protein>
<dbReference type="InterPro" id="IPR037045">
    <property type="entry name" value="S8pro/Inhibitor_I9_sf"/>
</dbReference>
<dbReference type="Gene3D" id="3.30.70.80">
    <property type="entry name" value="Peptidase S8 propeptide/proteinase inhibitor I9"/>
    <property type="match status" value="1"/>
</dbReference>
<dbReference type="InterPro" id="IPR010259">
    <property type="entry name" value="S8pro/Inhibitor_I9"/>
</dbReference>
<evidence type="ECO:0000313" key="4">
    <source>
        <dbReference type="Proteomes" id="UP001632038"/>
    </source>
</evidence>
<reference evidence="4" key="1">
    <citation type="journal article" date="2024" name="IScience">
        <title>Strigolactones Initiate the Formation of Haustorium-like Structures in Castilleja.</title>
        <authorList>
            <person name="Buerger M."/>
            <person name="Peterson D."/>
            <person name="Chory J."/>
        </authorList>
    </citation>
    <scope>NUCLEOTIDE SEQUENCE [LARGE SCALE GENOMIC DNA]</scope>
</reference>
<comment type="caution">
    <text evidence="3">The sequence shown here is derived from an EMBL/GenBank/DDBJ whole genome shotgun (WGS) entry which is preliminary data.</text>
</comment>
<feature type="signal peptide" evidence="1">
    <location>
        <begin position="1"/>
        <end position="27"/>
    </location>
</feature>
<dbReference type="AlphaFoldDB" id="A0ABD3D197"/>
<gene>
    <name evidence="3" type="ORF">CASFOL_021774</name>
</gene>
<keyword evidence="4" id="KW-1185">Reference proteome</keyword>
<organism evidence="3 4">
    <name type="scientific">Castilleja foliolosa</name>
    <dbReference type="NCBI Taxonomy" id="1961234"/>
    <lineage>
        <taxon>Eukaryota</taxon>
        <taxon>Viridiplantae</taxon>
        <taxon>Streptophyta</taxon>
        <taxon>Embryophyta</taxon>
        <taxon>Tracheophyta</taxon>
        <taxon>Spermatophyta</taxon>
        <taxon>Magnoliopsida</taxon>
        <taxon>eudicotyledons</taxon>
        <taxon>Gunneridae</taxon>
        <taxon>Pentapetalae</taxon>
        <taxon>asterids</taxon>
        <taxon>lamiids</taxon>
        <taxon>Lamiales</taxon>
        <taxon>Orobanchaceae</taxon>
        <taxon>Pedicularideae</taxon>
        <taxon>Castillejinae</taxon>
        <taxon>Castilleja</taxon>
    </lineage>
</organism>
<sequence>MQESPLFFSFLVFLPTIFLATLTQVHASISPSSFPILLADAKQTYIVYTSETSLPNNDNREDFYIKSLIPALGSEKAAKEALVYSYKIIPGFAAKLTPDQVSRLQKQPYILYVTKSVEYQLHA</sequence>
<evidence type="ECO:0000256" key="1">
    <source>
        <dbReference type="SAM" id="SignalP"/>
    </source>
</evidence>
<proteinExistence type="predicted"/>
<dbReference type="EMBL" id="JAVIJP010000028">
    <property type="protein sequence ID" value="KAL3634720.1"/>
    <property type="molecule type" value="Genomic_DNA"/>
</dbReference>
<evidence type="ECO:0000313" key="3">
    <source>
        <dbReference type="EMBL" id="KAL3634720.1"/>
    </source>
</evidence>
<feature type="domain" description="Inhibitor I9" evidence="2">
    <location>
        <begin position="44"/>
        <end position="122"/>
    </location>
</feature>
<accession>A0ABD3D197</accession>
<dbReference type="PANTHER" id="PTHR48222">
    <property type="entry name" value="PROTEINASE INHIBITOR, PROPEPTIDE"/>
    <property type="match status" value="1"/>
</dbReference>
<feature type="chain" id="PRO_5044860907" description="Inhibitor I9 domain-containing protein" evidence="1">
    <location>
        <begin position="28"/>
        <end position="123"/>
    </location>
</feature>
<dbReference type="Pfam" id="PF05922">
    <property type="entry name" value="Inhibitor_I9"/>
    <property type="match status" value="1"/>
</dbReference>
<name>A0ABD3D197_9LAMI</name>
<evidence type="ECO:0000259" key="2">
    <source>
        <dbReference type="Pfam" id="PF05922"/>
    </source>
</evidence>
<dbReference type="PANTHER" id="PTHR48222:SF4">
    <property type="entry name" value="PROTEINASE INHIBITOR, PROPEPTIDE"/>
    <property type="match status" value="1"/>
</dbReference>